<keyword evidence="12" id="KW-1185">Reference proteome</keyword>
<dbReference type="FunFam" id="3.30.800.10:FF:000007">
    <property type="entry name" value="Putative 1-phosphatidylinositol-4-phosphate 5-kinase/ zinc ion binding family"/>
    <property type="match status" value="1"/>
</dbReference>
<dbReference type="Gene3D" id="3.30.800.10">
    <property type="entry name" value="Phosphatidylinositol Phosphate Kinase II Beta"/>
    <property type="match status" value="1"/>
</dbReference>
<keyword evidence="5 8" id="KW-0067">ATP-binding</keyword>
<dbReference type="Proteomes" id="UP000017836">
    <property type="component" value="Unassembled WGS sequence"/>
</dbReference>
<name>U5DGS4_AMBTC</name>
<dbReference type="PROSITE" id="PS51455">
    <property type="entry name" value="PIPK"/>
    <property type="match status" value="1"/>
</dbReference>
<keyword evidence="2 8" id="KW-0808">Transferase</keyword>
<dbReference type="EC" id="2.7.1.150" evidence="1"/>
<evidence type="ECO:0000256" key="4">
    <source>
        <dbReference type="ARBA" id="ARBA00022777"/>
    </source>
</evidence>
<dbReference type="InterPro" id="IPR027410">
    <property type="entry name" value="TCP-1-like_intermed_sf"/>
</dbReference>
<feature type="compositionally biased region" description="Basic and acidic residues" evidence="9">
    <location>
        <begin position="1"/>
        <end position="10"/>
    </location>
</feature>
<dbReference type="EMBL" id="KI392058">
    <property type="protein sequence ID" value="ERN20687.1"/>
    <property type="molecule type" value="Genomic_DNA"/>
</dbReference>
<evidence type="ECO:0000313" key="12">
    <source>
        <dbReference type="Proteomes" id="UP000017836"/>
    </source>
</evidence>
<dbReference type="SUPFAM" id="SSF54849">
    <property type="entry name" value="GroEL-intermediate domain like"/>
    <property type="match status" value="1"/>
</dbReference>
<dbReference type="eggNOG" id="KOG0230">
    <property type="taxonomic scope" value="Eukaryota"/>
</dbReference>
<dbReference type="InterPro" id="IPR002423">
    <property type="entry name" value="Cpn60/GroEL/TCP-1"/>
</dbReference>
<organism evidence="11 12">
    <name type="scientific">Amborella trichopoda</name>
    <dbReference type="NCBI Taxonomy" id="13333"/>
    <lineage>
        <taxon>Eukaryota</taxon>
        <taxon>Viridiplantae</taxon>
        <taxon>Streptophyta</taxon>
        <taxon>Embryophyta</taxon>
        <taxon>Tracheophyta</taxon>
        <taxon>Spermatophyta</taxon>
        <taxon>Magnoliopsida</taxon>
        <taxon>Amborellales</taxon>
        <taxon>Amborellaceae</taxon>
        <taxon>Amborella</taxon>
    </lineage>
</organism>
<feature type="domain" description="PIPK" evidence="10">
    <location>
        <begin position="1327"/>
        <end position="1651"/>
    </location>
</feature>
<keyword evidence="3 8" id="KW-0547">Nucleotide-binding</keyword>
<feature type="region of interest" description="Disordered" evidence="9">
    <location>
        <begin position="1170"/>
        <end position="1189"/>
    </location>
</feature>
<reference evidence="12" key="1">
    <citation type="journal article" date="2013" name="Science">
        <title>The Amborella genome and the evolution of flowering plants.</title>
        <authorList>
            <consortium name="Amborella Genome Project"/>
        </authorList>
    </citation>
    <scope>NUCLEOTIDE SEQUENCE [LARGE SCALE GENOMIC DNA]</scope>
</reference>
<dbReference type="FunFam" id="3.50.7.10:FF:000007">
    <property type="entry name" value="1-phosphatidylinositol 3-phosphate 5-kinase isoform X1"/>
    <property type="match status" value="1"/>
</dbReference>
<evidence type="ECO:0000256" key="1">
    <source>
        <dbReference type="ARBA" id="ARBA00012009"/>
    </source>
</evidence>
<dbReference type="PANTHER" id="PTHR45748">
    <property type="entry name" value="1-PHOSPHATIDYLINOSITOL 3-PHOSPHATE 5-KINASE-RELATED"/>
    <property type="match status" value="1"/>
</dbReference>
<gene>
    <name evidence="11" type="ORF">AMTR_s00070p00199150</name>
</gene>
<accession>U5DGS4</accession>
<feature type="region of interest" description="Disordered" evidence="9">
    <location>
        <begin position="1344"/>
        <end position="1367"/>
    </location>
</feature>
<dbReference type="OrthoDB" id="158357at2759"/>
<dbReference type="KEGG" id="atr:18449112"/>
<dbReference type="CDD" id="cd03334">
    <property type="entry name" value="Fab1_TCP"/>
    <property type="match status" value="1"/>
</dbReference>
<evidence type="ECO:0000256" key="9">
    <source>
        <dbReference type="SAM" id="MobiDB-lite"/>
    </source>
</evidence>
<dbReference type="OMA" id="VAINCGD"/>
<dbReference type="InterPro" id="IPR044769">
    <property type="entry name" value="PIKfyve_PIPKc"/>
</dbReference>
<dbReference type="Gene3D" id="3.50.7.10">
    <property type="entry name" value="GroEL"/>
    <property type="match status" value="1"/>
</dbReference>
<dbReference type="Pfam" id="PF01504">
    <property type="entry name" value="PIP5K"/>
    <property type="match status" value="2"/>
</dbReference>
<dbReference type="STRING" id="13333.U5DGS4"/>
<dbReference type="SMART" id="SM00330">
    <property type="entry name" value="PIPKc"/>
    <property type="match status" value="1"/>
</dbReference>
<feature type="region of interest" description="Disordered" evidence="9">
    <location>
        <begin position="1"/>
        <end position="146"/>
    </location>
</feature>
<dbReference type="Gene3D" id="3.30.810.10">
    <property type="entry name" value="2-Layer Sandwich"/>
    <property type="match status" value="1"/>
</dbReference>
<dbReference type="CDD" id="cd17300">
    <property type="entry name" value="PIPKc_PIKfyve"/>
    <property type="match status" value="1"/>
</dbReference>
<dbReference type="Pfam" id="PF00118">
    <property type="entry name" value="Cpn60_TCP1"/>
    <property type="match status" value="1"/>
</dbReference>
<evidence type="ECO:0000313" key="11">
    <source>
        <dbReference type="EMBL" id="ERN20687.1"/>
    </source>
</evidence>
<keyword evidence="4 8" id="KW-0418">Kinase</keyword>
<dbReference type="GO" id="GO:0046854">
    <property type="term" value="P:phosphatidylinositol phosphate biosynthetic process"/>
    <property type="evidence" value="ECO:0000318"/>
    <property type="project" value="GO_Central"/>
</dbReference>
<dbReference type="GO" id="GO:0005524">
    <property type="term" value="F:ATP binding"/>
    <property type="evidence" value="ECO:0007669"/>
    <property type="project" value="UniProtKB-UniRule"/>
</dbReference>
<dbReference type="SUPFAM" id="SSF56104">
    <property type="entry name" value="SAICAR synthase-like"/>
    <property type="match status" value="1"/>
</dbReference>
<dbReference type="GO" id="GO:0010008">
    <property type="term" value="C:endosome membrane"/>
    <property type="evidence" value="ECO:0000318"/>
    <property type="project" value="GO_Central"/>
</dbReference>
<dbReference type="InterPro" id="IPR027409">
    <property type="entry name" value="GroEL-like_apical_dom_sf"/>
</dbReference>
<dbReference type="GO" id="GO:0007033">
    <property type="term" value="P:vacuole organization"/>
    <property type="evidence" value="ECO:0000318"/>
    <property type="project" value="GO_Central"/>
</dbReference>
<dbReference type="SUPFAM" id="SSF52029">
    <property type="entry name" value="GroEL apical domain-like"/>
    <property type="match status" value="1"/>
</dbReference>
<dbReference type="HOGENOM" id="CLU_000480_4_0_1"/>
<protein>
    <recommendedName>
        <fullName evidence="1">1-phosphatidylinositol-3-phosphate 5-kinase</fullName>
        <ecNumber evidence="1">2.7.1.150</ecNumber>
    </recommendedName>
    <alternativeName>
        <fullName evidence="7">Phosphatidylinositol 3-phosphate 5-kinase type III</fullName>
    </alternativeName>
</protein>
<comment type="subunit">
    <text evidence="6">Component of the PI(3,5)P2 regulatory complex at least composed of ATG18, SAC/FIG4, FAB1 and VAC14.</text>
</comment>
<feature type="compositionally biased region" description="Acidic residues" evidence="9">
    <location>
        <begin position="111"/>
        <end position="132"/>
    </location>
</feature>
<dbReference type="InterPro" id="IPR027484">
    <property type="entry name" value="PInositol-4-P-5-kinase_N"/>
</dbReference>
<evidence type="ECO:0000256" key="2">
    <source>
        <dbReference type="ARBA" id="ARBA00022679"/>
    </source>
</evidence>
<evidence type="ECO:0000259" key="10">
    <source>
        <dbReference type="PROSITE" id="PS51455"/>
    </source>
</evidence>
<evidence type="ECO:0000256" key="3">
    <source>
        <dbReference type="ARBA" id="ARBA00022741"/>
    </source>
</evidence>
<dbReference type="InterPro" id="IPR002498">
    <property type="entry name" value="PInositol-4-P-4/5-kinase_core"/>
</dbReference>
<proteinExistence type="predicted"/>
<dbReference type="GO" id="GO:0000285">
    <property type="term" value="F:1-phosphatidylinositol-3-phosphate 5-kinase activity"/>
    <property type="evidence" value="ECO:0000318"/>
    <property type="project" value="GO_Central"/>
</dbReference>
<feature type="compositionally biased region" description="Polar residues" evidence="9">
    <location>
        <begin position="69"/>
        <end position="80"/>
    </location>
</feature>
<dbReference type="FunFam" id="3.30.810.10:FF:000001">
    <property type="entry name" value="1-phosphatidylinositol 3-phosphate 5-kinase FAB1"/>
    <property type="match status" value="1"/>
</dbReference>
<dbReference type="PANTHER" id="PTHR45748:SF4">
    <property type="entry name" value="1-PHOSPHATIDYLINOSITOL-3-PHOSPHATE 5-KINASE FAB1D-RELATED"/>
    <property type="match status" value="1"/>
</dbReference>
<dbReference type="Gramene" id="ERN20687">
    <property type="protein sequence ID" value="ERN20687"/>
    <property type="gene ID" value="AMTR_s00070p00199150"/>
</dbReference>
<sequence length="1683" mass="186915">MQIRDDHVEGSNDTMDEDGSNHKLPIHPQDHVDGGAVKSIDEPISNDTNGHGDLSNGRISMYHTREASNGDNTEYSSDGTENGELGKKDSELPEPFDIETNGMIWIPPKPEDEEDDMECSVANDDDDDDDNYSDGAKWDKSSSLGSFSKDSCNSFRLKEERHKAMVEVMNGHFRALVGQLLLSEGIPLNHGVDQDKSWLDIVTSLSWEAAVLVKPDANEGRAMDPGCYVKVKCVASGTRSQSEVIKGLVFKKNAAHKHMATKYGHPRLLLVRGVLGQRSSGLASFDSLLEHEKEDLRLILEKIELCQPNVVLVEKSASRDVQESLLGKGVTLVSDMKLQRLERIARCTGSQIVSSAENLMKSNLKQCDHFHIDRFVEEHGSAGEGGKCLNKTLMFFEGCPRPLGCTILLKGAHGDELKKVKRVMQYAVFAAYHLILEISFLVDQRAMFSNVLPSSAASNTLADKQMPSGCPTSVFSSNIHGPEALQEKIAQEDAGQVCIFHPSPVESSGTHHLDEGKKSRITAFNPLGEVNTDGNALDPPISSFAPSFDDGFGHPDKVIAYENVPSVLPDQLLSSLSSSIRKYLGESFVPPPSYYSISKYFGYNLLDLESVSPRTLSVSPSRETLASELPLEGGRKNEEQCPDEIHDGEVITAAISGQCENSDGNSNSNGNGNDNDVVVSMDATKPVMDPQSILVLLSSRCILKGTVCERGLLSRIKYYGSFDKSLGRFLHDNLLNQNHRCSVCGEPPEAHVLCYTHQNGRLTIFVKQLPQSLSLPGEADGKLWMWTRCLKCKRENGIPQATPRVVMSVAAQSLSFGKFLELSFSNHTAARRLASCGHSLHRDCLRFYGLGSKVALLTYSAVDVYGAYMPPLMLEISNPNGQEWLKSKAKNVMEKENLLFKEVENSIQKLKSQYSCSQSKYVGAWAGPVKGFLELEEMLRLDKSVFEASLQKAISRTGQQDRILHEIFFLNRLDWELMLLLYIWDRRLMFVKKSLSTAHSDARFNMGASVVQEPDDRCSLTDDKSDSQNCVQFFIDGEAAKSNDERKTLEIDCVSGPDFHANLEKDASLSSFDNQVVHYSQNFNEMEEVDVERLSEGTTICNELPDVQTHAKSTGKEMNHPSFETEASLNPRVHYLESDNSVEVPGEEHKFSAESGELNVPDPSASLADTAATTQISSGDHLGPTSNELEVERVPDSAPMVSSSSHSSLSENLENSESWVWLPFSESCKVYSRDLQRGFSPKFEFIGKYSPGYLSLASETITHEGSRLHFPTGVNDSVVSLYEDEVTSIIACALSLLQNQYNHSSDRDSNRSMDGNLDKETENLFLAPSTIRVSSIGSLDSLDTSEISSERSTSSEEMSTSGSDRTDSLLASKALHPEISLGHGRGAGKGKYSVVCLYAKEFDALRRKCYPAELDFISSLSRCKKWNAQGGKSKVFFAKTLDDRFIIKQVKRTEFDSFLKFAPGYFKHISHSFSAGNPTCLAKILGIYQVGIVNPKSGKDLKLDVMVMENLLFGRNVTRLYDLKGVLHSRYTSDAKENGKVLLDQNFVEDMLTSPLFMDRKAKHLLERAVWNDTSFLTSINVMDYSLLVGVDMERREFVFGIIDYMRQYTWDKHLETWVKASLVVPKNALPTVISPKEYKKRFRKAMSTYFLTVPDIWCPNQSWGYCDGSKIGCHLNQSETSQ</sequence>
<evidence type="ECO:0000256" key="5">
    <source>
        <dbReference type="ARBA" id="ARBA00022840"/>
    </source>
</evidence>
<feature type="compositionally biased region" description="Polar residues" evidence="9">
    <location>
        <begin position="1171"/>
        <end position="1188"/>
    </location>
</feature>
<feature type="compositionally biased region" description="Low complexity" evidence="9">
    <location>
        <begin position="1344"/>
        <end position="1363"/>
    </location>
</feature>
<evidence type="ECO:0000256" key="6">
    <source>
        <dbReference type="ARBA" id="ARBA00023464"/>
    </source>
</evidence>
<evidence type="ECO:0000256" key="8">
    <source>
        <dbReference type="PROSITE-ProRule" id="PRU00781"/>
    </source>
</evidence>
<dbReference type="InterPro" id="IPR027483">
    <property type="entry name" value="PInositol-4-P-4/5-kinase_C_sf"/>
</dbReference>
<evidence type="ECO:0000256" key="7">
    <source>
        <dbReference type="ARBA" id="ARBA00077223"/>
    </source>
</evidence>
<feature type="region of interest" description="Disordered" evidence="9">
    <location>
        <begin position="1143"/>
        <end position="1165"/>
    </location>
</feature>